<dbReference type="Gene3D" id="3.40.50.300">
    <property type="entry name" value="P-loop containing nucleotide triphosphate hydrolases"/>
    <property type="match status" value="1"/>
</dbReference>
<gene>
    <name evidence="2" type="ORF">MG3_00149</name>
</gene>
<feature type="transmembrane region" description="Helical" evidence="1">
    <location>
        <begin position="56"/>
        <end position="75"/>
    </location>
</feature>
<keyword evidence="1" id="KW-1133">Transmembrane helix</keyword>
<organism evidence="2 3">
    <name type="scientific">Candida albicans P78048</name>
    <dbReference type="NCBI Taxonomy" id="1094989"/>
    <lineage>
        <taxon>Eukaryota</taxon>
        <taxon>Fungi</taxon>
        <taxon>Dikarya</taxon>
        <taxon>Ascomycota</taxon>
        <taxon>Saccharomycotina</taxon>
        <taxon>Pichiomycetes</taxon>
        <taxon>Debaryomycetaceae</taxon>
        <taxon>Candida/Lodderomyces clade</taxon>
        <taxon>Candida</taxon>
    </lineage>
</organism>
<protein>
    <recommendedName>
        <fullName evidence="4">Altered inheritance of mitochondria protein 36, mitochondrial</fullName>
    </recommendedName>
</protein>
<dbReference type="InterPro" id="IPR027417">
    <property type="entry name" value="P-loop_NTPase"/>
</dbReference>
<keyword evidence="1" id="KW-0812">Transmembrane</keyword>
<keyword evidence="1" id="KW-0472">Membrane</keyword>
<comment type="caution">
    <text evidence="2">The sequence shown here is derived from an EMBL/GenBank/DDBJ whole genome shotgun (WGS) entry which is preliminary data.</text>
</comment>
<reference evidence="2 3" key="1">
    <citation type="submission" date="2013-12" db="EMBL/GenBank/DDBJ databases">
        <title>The Genome Sequence of Candida albicans P78048.</title>
        <authorList>
            <consortium name="The Broad Institute Genome Sequencing Platform"/>
            <consortium name="The Broad Institute Genome Sequencing Center for Infectious Disease"/>
            <person name="Cuomo C."/>
            <person name="Bennett R."/>
            <person name="Hirakawa M."/>
            <person name="Noverr M."/>
            <person name="Mitchell A."/>
            <person name="Young S.K."/>
            <person name="Zeng Q."/>
            <person name="Gargeya S."/>
            <person name="Fitzgerald M."/>
            <person name="Abouelleil A."/>
            <person name="Alvarado L."/>
            <person name="Berlin A.M."/>
            <person name="Chapman S.B."/>
            <person name="Dewar J."/>
            <person name="Goldberg J."/>
            <person name="Griggs A."/>
            <person name="Gujja S."/>
            <person name="Hansen M."/>
            <person name="Howarth C."/>
            <person name="Imamovic A."/>
            <person name="Larimer J."/>
            <person name="McCowan C."/>
            <person name="Murphy C."/>
            <person name="Pearson M."/>
            <person name="Priest M."/>
            <person name="Roberts A."/>
            <person name="Saif S."/>
            <person name="Shea T."/>
            <person name="Sykes S."/>
            <person name="Wortman J."/>
            <person name="Nusbaum C."/>
            <person name="Birren B."/>
        </authorList>
    </citation>
    <scope>NUCLEOTIDE SEQUENCE [LARGE SCALE GENOMIC DNA]</scope>
    <source>
        <strain evidence="2 3">P78048</strain>
    </source>
</reference>
<dbReference type="Proteomes" id="UP000030161">
    <property type="component" value="Unassembled WGS sequence"/>
</dbReference>
<evidence type="ECO:0000313" key="2">
    <source>
        <dbReference type="EMBL" id="KGR21928.1"/>
    </source>
</evidence>
<evidence type="ECO:0000256" key="1">
    <source>
        <dbReference type="SAM" id="Phobius"/>
    </source>
</evidence>
<dbReference type="EMBL" id="AJIX01000002">
    <property type="protein sequence ID" value="KGR21928.1"/>
    <property type="molecule type" value="Genomic_DNA"/>
</dbReference>
<proteinExistence type="predicted"/>
<evidence type="ECO:0000313" key="3">
    <source>
        <dbReference type="Proteomes" id="UP000030161"/>
    </source>
</evidence>
<evidence type="ECO:0008006" key="4">
    <source>
        <dbReference type="Google" id="ProtNLM"/>
    </source>
</evidence>
<name>A0AB34Q2R5_CANAX</name>
<accession>A0AB34Q2R5</accession>
<dbReference type="AlphaFoldDB" id="A0AB34Q2R5"/>
<sequence length="292" mass="34743">MFARLVPRLQPHLLSKRVLTARYPMLTTTPIYHQTPMQIIKRNYVIVHRERKKEPVIRYLFYMLVASWVAIYFVANRVDKKKPPQQSFTEREFQSYEEETGLKRRNKLISHTMNSKYKFYVIPYVHDEEELKKVANLLQHKDENATVKIIDPAQLIEEQKKDEGMKYHYLLEDLDEQGRPYPPGLITAVIKQEIYKILNTREGTFDTNFIIKNYPQTTNEAIKFENDISDIQKCLILHYDMLNELPKNKTDEEQRAIKNVDGYFNSVGKSKTLVEKFDPMDKEFEEIMLEDI</sequence>